<dbReference type="PRINTS" id="PR00420">
    <property type="entry name" value="RNGMNOXGNASE"/>
</dbReference>
<evidence type="ECO:0000259" key="1">
    <source>
        <dbReference type="Pfam" id="PF01494"/>
    </source>
</evidence>
<reference evidence="2 3" key="1">
    <citation type="submission" date="2019-08" db="EMBL/GenBank/DDBJ databases">
        <title>Deep-cultivation of Planctomycetes and their phenomic and genomic characterization uncovers novel biology.</title>
        <authorList>
            <person name="Wiegand S."/>
            <person name="Jogler M."/>
            <person name="Boedeker C."/>
            <person name="Pinto D."/>
            <person name="Vollmers J."/>
            <person name="Rivas-Marin E."/>
            <person name="Kohn T."/>
            <person name="Peeters S.H."/>
            <person name="Heuer A."/>
            <person name="Rast P."/>
            <person name="Oberbeckmann S."/>
            <person name="Bunk B."/>
            <person name="Jeske O."/>
            <person name="Meyerdierks A."/>
            <person name="Storesund J.E."/>
            <person name="Kallscheuer N."/>
            <person name="Luecker S."/>
            <person name="Lage O.M."/>
            <person name="Pohl T."/>
            <person name="Merkel B.J."/>
            <person name="Hornburger P."/>
            <person name="Mueller R.-W."/>
            <person name="Bruemmer F."/>
            <person name="Labrenz M."/>
            <person name="Spormann A.M."/>
            <person name="Op den Camp H."/>
            <person name="Overmann J."/>
            <person name="Amann R."/>
            <person name="Jetten M.S.M."/>
            <person name="Mascher T."/>
            <person name="Medema M.H."/>
            <person name="Devos D.P."/>
            <person name="Kaster A.-K."/>
            <person name="Ovreas L."/>
            <person name="Rohde M."/>
            <person name="Galperin M.Y."/>
            <person name="Jogler C."/>
        </authorList>
    </citation>
    <scope>NUCLEOTIDE SEQUENCE [LARGE SCALE GENOMIC DNA]</scope>
    <source>
        <strain evidence="2 3">OJF2</strain>
    </source>
</reference>
<dbReference type="AlphaFoldDB" id="A0A5B9W9P6"/>
<dbReference type="Gene3D" id="3.50.50.60">
    <property type="entry name" value="FAD/NAD(P)-binding domain"/>
    <property type="match status" value="1"/>
</dbReference>
<dbReference type="GO" id="GO:0071949">
    <property type="term" value="F:FAD binding"/>
    <property type="evidence" value="ECO:0007669"/>
    <property type="project" value="InterPro"/>
</dbReference>
<dbReference type="OrthoDB" id="9806565at2"/>
<dbReference type="KEGG" id="agv:OJF2_54000"/>
<evidence type="ECO:0000313" key="2">
    <source>
        <dbReference type="EMBL" id="QEH36815.1"/>
    </source>
</evidence>
<proteinExistence type="predicted"/>
<dbReference type="SUPFAM" id="SSF51905">
    <property type="entry name" value="FAD/NAD(P)-binding domain"/>
    <property type="match status" value="1"/>
</dbReference>
<dbReference type="PANTHER" id="PTHR42685">
    <property type="entry name" value="GERANYLGERANYL DIPHOSPHATE REDUCTASE"/>
    <property type="match status" value="1"/>
</dbReference>
<dbReference type="InterPro" id="IPR036188">
    <property type="entry name" value="FAD/NAD-bd_sf"/>
</dbReference>
<gene>
    <name evidence="2" type="ORF">OJF2_54000</name>
</gene>
<dbReference type="RefSeq" id="WP_148596456.1">
    <property type="nucleotide sequence ID" value="NZ_CP042997.1"/>
</dbReference>
<evidence type="ECO:0000313" key="3">
    <source>
        <dbReference type="Proteomes" id="UP000324233"/>
    </source>
</evidence>
<organism evidence="2 3">
    <name type="scientific">Aquisphaera giovannonii</name>
    <dbReference type="NCBI Taxonomy" id="406548"/>
    <lineage>
        <taxon>Bacteria</taxon>
        <taxon>Pseudomonadati</taxon>
        <taxon>Planctomycetota</taxon>
        <taxon>Planctomycetia</taxon>
        <taxon>Isosphaerales</taxon>
        <taxon>Isosphaeraceae</taxon>
        <taxon>Aquisphaera</taxon>
    </lineage>
</organism>
<dbReference type="InterPro" id="IPR050407">
    <property type="entry name" value="Geranylgeranyl_reductase"/>
</dbReference>
<dbReference type="PANTHER" id="PTHR42685:SF22">
    <property type="entry name" value="CONDITIONED MEDIUM FACTOR RECEPTOR 1"/>
    <property type="match status" value="1"/>
</dbReference>
<dbReference type="Pfam" id="PF01494">
    <property type="entry name" value="FAD_binding_3"/>
    <property type="match status" value="1"/>
</dbReference>
<name>A0A5B9W9P6_9BACT</name>
<dbReference type="InterPro" id="IPR002938">
    <property type="entry name" value="FAD-bd"/>
</dbReference>
<protein>
    <submittedName>
        <fullName evidence="2">3-(3-hydroxyphenyl)propionate hydroxylase</fullName>
    </submittedName>
</protein>
<keyword evidence="3" id="KW-1185">Reference proteome</keyword>
<dbReference type="EMBL" id="CP042997">
    <property type="protein sequence ID" value="QEH36815.1"/>
    <property type="molecule type" value="Genomic_DNA"/>
</dbReference>
<feature type="domain" description="FAD-binding" evidence="1">
    <location>
        <begin position="17"/>
        <end position="83"/>
    </location>
</feature>
<sequence>MSTTPRDIEDLARRPWDAIVLGAGPAGSVAARGLALRGLRTLLVDRKPFPRRKVCGACLNRDAVGALEAAGLGPALRGLGGPALDRLEIGLEGRSISLALPGGTAVSRSALDSALAGEAVAAGAWFRDGIEATVGPAEGGLRRITLAEGPRQVVARASVVLVATGLGLPRFERDEGVRSVASPGSRIGAGCRLPGDHGFPREGTIAMAVGRRGYVGLVRLEDGSLNVAAALDAGLLRSAGGPAAAAREILGQAGFRAAEGLERADWQGTLPLSRRTRPMAAERLFVLGDAAGYVEPFTGEGMAWAIRAAAEVVPLSERAAARWEPGLAREWRRAHEACVLQRQRLCRGVAAVLRRPWIARAAFAAAGRFPALAGATTRRLDGTSLLGQSS</sequence>
<accession>A0A5B9W9P6</accession>
<dbReference type="Proteomes" id="UP000324233">
    <property type="component" value="Chromosome"/>
</dbReference>